<dbReference type="FunFam" id="1.10.10.10:FF:000001">
    <property type="entry name" value="LysR family transcriptional regulator"/>
    <property type="match status" value="1"/>
</dbReference>
<dbReference type="PANTHER" id="PTHR30126">
    <property type="entry name" value="HTH-TYPE TRANSCRIPTIONAL REGULATOR"/>
    <property type="match status" value="1"/>
</dbReference>
<keyword evidence="2" id="KW-0805">Transcription regulation</keyword>
<dbReference type="Proteomes" id="UP000196475">
    <property type="component" value="Unassembled WGS sequence"/>
</dbReference>
<evidence type="ECO:0000256" key="3">
    <source>
        <dbReference type="ARBA" id="ARBA00023125"/>
    </source>
</evidence>
<protein>
    <recommendedName>
        <fullName evidence="5">HTH lysR-type domain-containing protein</fullName>
    </recommendedName>
</protein>
<dbReference type="PANTHER" id="PTHR30126:SF39">
    <property type="entry name" value="HTH-TYPE TRANSCRIPTIONAL REGULATOR CYSL"/>
    <property type="match status" value="1"/>
</dbReference>
<accession>A0A1Y3PUV7</accession>
<sequence>MDFYQLHTFYHVAKHMNFTRAAEELNISQPAVSRQIESLEQFFGLKLFHRAGRNIELTDAGKILFNMSEQILSLVEKTKSVMVGMKNLETGSLRIGASTTIGNYFIAPAIMKFSERYPGIQISLDVQSSEEILHKLKQHTLDIAVCAGPISTGSFFVEPFLRDELVLVVPPKHRLAKKEHVTLKDLANEKLILRSRGSNTRFTIERHFQQHQMKLPPTIELNSTEAIKQAVISGAGISFLSKRTIELEVKCGAIVVIDGEELRPSRQFHIVHPKGIYPSPAVLMFTSYLKKVAV</sequence>
<organism evidence="6 7">
    <name type="scientific">Bacillus thermozeamaize</name>
    <dbReference type="NCBI Taxonomy" id="230954"/>
    <lineage>
        <taxon>Bacteria</taxon>
        <taxon>Bacillati</taxon>
        <taxon>Bacillota</taxon>
        <taxon>Bacilli</taxon>
        <taxon>Bacillales</taxon>
        <taxon>Bacillaceae</taxon>
        <taxon>Bacillus</taxon>
    </lineage>
</organism>
<dbReference type="Gene3D" id="3.40.190.290">
    <property type="match status" value="1"/>
</dbReference>
<dbReference type="GO" id="GO:0003700">
    <property type="term" value="F:DNA-binding transcription factor activity"/>
    <property type="evidence" value="ECO:0007669"/>
    <property type="project" value="InterPro"/>
</dbReference>
<feature type="domain" description="HTH lysR-type" evidence="5">
    <location>
        <begin position="1"/>
        <end position="58"/>
    </location>
</feature>
<dbReference type="InterPro" id="IPR000847">
    <property type="entry name" value="LysR_HTH_N"/>
</dbReference>
<proteinExistence type="inferred from homology"/>
<dbReference type="Pfam" id="PF03466">
    <property type="entry name" value="LysR_substrate"/>
    <property type="match status" value="1"/>
</dbReference>
<dbReference type="PRINTS" id="PR00039">
    <property type="entry name" value="HTHLYSR"/>
</dbReference>
<name>A0A1Y3PUV7_9BACI</name>
<dbReference type="AlphaFoldDB" id="A0A1Y3PUV7"/>
<comment type="similarity">
    <text evidence="1">Belongs to the LysR transcriptional regulatory family.</text>
</comment>
<evidence type="ECO:0000259" key="5">
    <source>
        <dbReference type="PROSITE" id="PS50931"/>
    </source>
</evidence>
<dbReference type="CDD" id="cd08420">
    <property type="entry name" value="PBP2_CysL_like"/>
    <property type="match status" value="1"/>
</dbReference>
<dbReference type="InterPro" id="IPR005119">
    <property type="entry name" value="LysR_subst-bd"/>
</dbReference>
<dbReference type="InterPro" id="IPR036390">
    <property type="entry name" value="WH_DNA-bd_sf"/>
</dbReference>
<keyword evidence="4" id="KW-0804">Transcription</keyword>
<evidence type="ECO:0000256" key="2">
    <source>
        <dbReference type="ARBA" id="ARBA00023015"/>
    </source>
</evidence>
<dbReference type="Pfam" id="PF00126">
    <property type="entry name" value="HTH_1"/>
    <property type="match status" value="1"/>
</dbReference>
<dbReference type="EMBL" id="LZRT01000010">
    <property type="protein sequence ID" value="OUM90824.1"/>
    <property type="molecule type" value="Genomic_DNA"/>
</dbReference>
<evidence type="ECO:0000256" key="4">
    <source>
        <dbReference type="ARBA" id="ARBA00023163"/>
    </source>
</evidence>
<dbReference type="SUPFAM" id="SSF46785">
    <property type="entry name" value="Winged helix' DNA-binding domain"/>
    <property type="match status" value="1"/>
</dbReference>
<comment type="caution">
    <text evidence="6">The sequence shown here is derived from an EMBL/GenBank/DDBJ whole genome shotgun (WGS) entry which is preliminary data.</text>
</comment>
<gene>
    <name evidence="6" type="ORF">BAA01_07565</name>
</gene>
<dbReference type="Gene3D" id="1.10.10.10">
    <property type="entry name" value="Winged helix-like DNA-binding domain superfamily/Winged helix DNA-binding domain"/>
    <property type="match status" value="1"/>
</dbReference>
<dbReference type="SUPFAM" id="SSF53850">
    <property type="entry name" value="Periplasmic binding protein-like II"/>
    <property type="match status" value="1"/>
</dbReference>
<dbReference type="GO" id="GO:0000976">
    <property type="term" value="F:transcription cis-regulatory region binding"/>
    <property type="evidence" value="ECO:0007669"/>
    <property type="project" value="TreeGrafter"/>
</dbReference>
<reference evidence="7" key="1">
    <citation type="submission" date="2016-06" db="EMBL/GenBank/DDBJ databases">
        <authorList>
            <person name="Nascimento L."/>
            <person name="Pereira R.V."/>
            <person name="Martins L.F."/>
            <person name="Quaggio R.B."/>
            <person name="Silva A.M."/>
            <person name="Setubal J.C."/>
        </authorList>
    </citation>
    <scope>NUCLEOTIDE SEQUENCE [LARGE SCALE GENOMIC DNA]</scope>
</reference>
<evidence type="ECO:0000313" key="6">
    <source>
        <dbReference type="EMBL" id="OUM90824.1"/>
    </source>
</evidence>
<evidence type="ECO:0000313" key="7">
    <source>
        <dbReference type="Proteomes" id="UP000196475"/>
    </source>
</evidence>
<dbReference type="InterPro" id="IPR036388">
    <property type="entry name" value="WH-like_DNA-bd_sf"/>
</dbReference>
<dbReference type="PROSITE" id="PS50931">
    <property type="entry name" value="HTH_LYSR"/>
    <property type="match status" value="1"/>
</dbReference>
<evidence type="ECO:0000256" key="1">
    <source>
        <dbReference type="ARBA" id="ARBA00009437"/>
    </source>
</evidence>
<keyword evidence="3" id="KW-0238">DNA-binding</keyword>